<evidence type="ECO:0000313" key="2">
    <source>
        <dbReference type="EMBL" id="KPA81287.1"/>
    </source>
</evidence>
<dbReference type="OMA" id="LWQTTKK"/>
<feature type="compositionally biased region" description="Basic and acidic residues" evidence="1">
    <location>
        <begin position="42"/>
        <end position="56"/>
    </location>
</feature>
<dbReference type="Proteomes" id="UP000037923">
    <property type="component" value="Unassembled WGS sequence"/>
</dbReference>
<gene>
    <name evidence="2" type="ORF">ABB37_03694</name>
</gene>
<feature type="compositionally biased region" description="Polar residues" evidence="1">
    <location>
        <begin position="148"/>
        <end position="157"/>
    </location>
</feature>
<comment type="caution">
    <text evidence="2">The sequence shown here is derived from an EMBL/GenBank/DDBJ whole genome shotgun (WGS) entry which is preliminary data.</text>
</comment>
<dbReference type="EMBL" id="LGTL01000006">
    <property type="protein sequence ID" value="KPA81287.1"/>
    <property type="molecule type" value="Genomic_DNA"/>
</dbReference>
<dbReference type="OrthoDB" id="259715at2759"/>
<feature type="region of interest" description="Disordered" evidence="1">
    <location>
        <begin position="29"/>
        <end position="165"/>
    </location>
</feature>
<feature type="compositionally biased region" description="Low complexity" evidence="1">
    <location>
        <begin position="94"/>
        <end position="121"/>
    </location>
</feature>
<dbReference type="VEuPathDB" id="TriTrypDB:LpyrH10_06_0640"/>
<keyword evidence="3" id="KW-1185">Reference proteome</keyword>
<name>A0A0M9G365_LEPPY</name>
<organism evidence="2 3">
    <name type="scientific">Leptomonas pyrrhocoris</name>
    <name type="common">Firebug parasite</name>
    <dbReference type="NCBI Taxonomy" id="157538"/>
    <lineage>
        <taxon>Eukaryota</taxon>
        <taxon>Discoba</taxon>
        <taxon>Euglenozoa</taxon>
        <taxon>Kinetoplastea</taxon>
        <taxon>Metakinetoplastina</taxon>
        <taxon>Trypanosomatida</taxon>
        <taxon>Trypanosomatidae</taxon>
        <taxon>Leishmaniinae</taxon>
        <taxon>Leptomonas</taxon>
    </lineage>
</organism>
<dbReference type="RefSeq" id="XP_015659726.1">
    <property type="nucleotide sequence ID" value="XM_015801106.1"/>
</dbReference>
<dbReference type="AlphaFoldDB" id="A0A0M9G365"/>
<accession>A0A0M9G365</accession>
<evidence type="ECO:0000313" key="3">
    <source>
        <dbReference type="Proteomes" id="UP000037923"/>
    </source>
</evidence>
<evidence type="ECO:0000256" key="1">
    <source>
        <dbReference type="SAM" id="MobiDB-lite"/>
    </source>
</evidence>
<sequence length="193" mass="20777">MSNSQADDDITVGTLQMHLSELETLWQTTKKRDSTFNGVSSDGEKLDEYGNERDGVGDDDGGGGVEELPEKPVAVTDVPTLQPTKPITPPSRSPRPFHSRTPSMEAAVVSASSPASRGSISPTNALFRPHTPPTRSTSTPRARKKQARQASLTTTPERVSVEPVTLPPLQTHAPAILTCLQCSAKEVRFGSRY</sequence>
<dbReference type="GeneID" id="26903985"/>
<proteinExistence type="predicted"/>
<reference evidence="2 3" key="1">
    <citation type="submission" date="2015-07" db="EMBL/GenBank/DDBJ databases">
        <title>High-quality genome of monoxenous trypanosomatid Leptomonas pyrrhocoris.</title>
        <authorList>
            <person name="Flegontov P."/>
            <person name="Butenko A."/>
            <person name="Firsov S."/>
            <person name="Vlcek C."/>
            <person name="Logacheva M.D."/>
            <person name="Field M."/>
            <person name="Filatov D."/>
            <person name="Flegontova O."/>
            <person name="Gerasimov E."/>
            <person name="Jackson A.P."/>
            <person name="Kelly S."/>
            <person name="Opperdoes F."/>
            <person name="O'Reilly A."/>
            <person name="Votypka J."/>
            <person name="Yurchenko V."/>
            <person name="Lukes J."/>
        </authorList>
    </citation>
    <scope>NUCLEOTIDE SEQUENCE [LARGE SCALE GENOMIC DNA]</scope>
    <source>
        <strain evidence="2">H10</strain>
    </source>
</reference>
<protein>
    <submittedName>
        <fullName evidence="2">Uncharacterized protein</fullName>
    </submittedName>
</protein>